<dbReference type="EMBL" id="LKAM01000008">
    <property type="protein sequence ID" value="KUM46990.1"/>
    <property type="molecule type" value="Genomic_DNA"/>
</dbReference>
<protein>
    <submittedName>
        <fullName evidence="1">Uncharacterized protein</fullName>
    </submittedName>
</protein>
<comment type="caution">
    <text evidence="1">The sequence shown here is derived from an EMBL/GenBank/DDBJ whole genome shotgun (WGS) entry which is preliminary data.</text>
</comment>
<dbReference type="AlphaFoldDB" id="A0A101LX86"/>
<gene>
    <name evidence="1" type="ORF">ABT39_MTgene5994</name>
</gene>
<geneLocation type="mitochondrion" evidence="1"/>
<organism evidence="1">
    <name type="scientific">Picea glauca</name>
    <name type="common">White spruce</name>
    <name type="synonym">Pinus glauca</name>
    <dbReference type="NCBI Taxonomy" id="3330"/>
    <lineage>
        <taxon>Eukaryota</taxon>
        <taxon>Viridiplantae</taxon>
        <taxon>Streptophyta</taxon>
        <taxon>Embryophyta</taxon>
        <taxon>Tracheophyta</taxon>
        <taxon>Spermatophyta</taxon>
        <taxon>Pinopsida</taxon>
        <taxon>Pinidae</taxon>
        <taxon>Conifers I</taxon>
        <taxon>Pinales</taxon>
        <taxon>Pinaceae</taxon>
        <taxon>Picea</taxon>
    </lineage>
</organism>
<keyword evidence="1" id="KW-0496">Mitochondrion</keyword>
<name>A0A101LX86_PICGL</name>
<evidence type="ECO:0000313" key="1">
    <source>
        <dbReference type="EMBL" id="KUM46990.1"/>
    </source>
</evidence>
<reference evidence="1" key="1">
    <citation type="journal article" date="2015" name="Genome Biol. Evol.">
        <title>Organellar Genomes of White Spruce (Picea glauca): Assembly and Annotation.</title>
        <authorList>
            <person name="Jackman S.D."/>
            <person name="Warren R.L."/>
            <person name="Gibb E.A."/>
            <person name="Vandervalk B.P."/>
            <person name="Mohamadi H."/>
            <person name="Chu J."/>
            <person name="Raymond A."/>
            <person name="Pleasance S."/>
            <person name="Coope R."/>
            <person name="Wildung M.R."/>
            <person name="Ritland C.E."/>
            <person name="Bousquet J."/>
            <person name="Jones S.J."/>
            <person name="Bohlmann J."/>
            <person name="Birol I."/>
        </authorList>
    </citation>
    <scope>NUCLEOTIDE SEQUENCE [LARGE SCALE GENOMIC DNA]</scope>
    <source>
        <tissue evidence="1">Flushing bud</tissue>
    </source>
</reference>
<proteinExistence type="predicted"/>
<sequence>MRMPSRLLPSLQLEGPVAVLFKGRIGDCSNQIDGLGIRNRYYGCLRPVIEKALSAYWNGPASYPSQNYYQESYDFLN</sequence>
<accession>A0A101LX86</accession>